<proteinExistence type="predicted"/>
<accession>A0A7W5B687</accession>
<evidence type="ECO:0000313" key="1">
    <source>
        <dbReference type="EMBL" id="MBB3117206.1"/>
    </source>
</evidence>
<protein>
    <submittedName>
        <fullName evidence="1">Putative DNA-binding protein (MmcQ/YjbR family)</fullName>
    </submittedName>
</protein>
<keyword evidence="1" id="KW-0238">DNA-binding</keyword>
<dbReference type="RefSeq" id="WP_183439191.1">
    <property type="nucleotide sequence ID" value="NZ_JACHXD010000001.1"/>
</dbReference>
<sequence>MNLNKAKTFCRSLPGTIESVKWGEVLVFTVGEKMFACTDADGESNRISFKVEDERFLELSDRPGFVPAPYLARAKWVMIDDVKTVAEDEAKALLRRSYELVFAKLSKKMQREIGEQV</sequence>
<dbReference type="EMBL" id="JACHXD010000001">
    <property type="protein sequence ID" value="MBB3117206.1"/>
    <property type="molecule type" value="Genomic_DNA"/>
</dbReference>
<dbReference type="InterPro" id="IPR007351">
    <property type="entry name" value="YjbR"/>
</dbReference>
<dbReference type="InterPro" id="IPR038056">
    <property type="entry name" value="YjbR-like_sf"/>
</dbReference>
<organism evidence="1 2">
    <name type="scientific">Pseudoduganella violacea</name>
    <dbReference type="NCBI Taxonomy" id="1715466"/>
    <lineage>
        <taxon>Bacteria</taxon>
        <taxon>Pseudomonadati</taxon>
        <taxon>Pseudomonadota</taxon>
        <taxon>Betaproteobacteria</taxon>
        <taxon>Burkholderiales</taxon>
        <taxon>Oxalobacteraceae</taxon>
        <taxon>Telluria group</taxon>
        <taxon>Pseudoduganella</taxon>
    </lineage>
</organism>
<name>A0A7W5B687_9BURK</name>
<dbReference type="InterPro" id="IPR058532">
    <property type="entry name" value="YjbR/MT2646/Rv2570-like"/>
</dbReference>
<dbReference type="Gene3D" id="3.90.1150.30">
    <property type="match status" value="1"/>
</dbReference>
<comment type="caution">
    <text evidence="1">The sequence shown here is derived from an EMBL/GenBank/DDBJ whole genome shotgun (WGS) entry which is preliminary data.</text>
</comment>
<dbReference type="SUPFAM" id="SSF142906">
    <property type="entry name" value="YjbR-like"/>
    <property type="match status" value="1"/>
</dbReference>
<dbReference type="GO" id="GO:0003677">
    <property type="term" value="F:DNA binding"/>
    <property type="evidence" value="ECO:0007669"/>
    <property type="project" value="UniProtKB-KW"/>
</dbReference>
<dbReference type="Pfam" id="PF04237">
    <property type="entry name" value="YjbR"/>
    <property type="match status" value="1"/>
</dbReference>
<dbReference type="Proteomes" id="UP000541535">
    <property type="component" value="Unassembled WGS sequence"/>
</dbReference>
<reference evidence="1 2" key="1">
    <citation type="submission" date="2020-08" db="EMBL/GenBank/DDBJ databases">
        <title>Genomic Encyclopedia of Type Strains, Phase III (KMG-III): the genomes of soil and plant-associated and newly described type strains.</title>
        <authorList>
            <person name="Whitman W."/>
        </authorList>
    </citation>
    <scope>NUCLEOTIDE SEQUENCE [LARGE SCALE GENOMIC DNA]</scope>
    <source>
        <strain evidence="1 2">CECT 8897</strain>
    </source>
</reference>
<dbReference type="PANTHER" id="PTHR35145">
    <property type="entry name" value="CYTOPLASMIC PROTEIN-RELATED"/>
    <property type="match status" value="1"/>
</dbReference>
<evidence type="ECO:0000313" key="2">
    <source>
        <dbReference type="Proteomes" id="UP000541535"/>
    </source>
</evidence>
<gene>
    <name evidence="1" type="ORF">FHS03_000225</name>
</gene>
<keyword evidence="2" id="KW-1185">Reference proteome</keyword>
<dbReference type="AlphaFoldDB" id="A0A7W5B687"/>
<dbReference type="PANTHER" id="PTHR35145:SF1">
    <property type="entry name" value="CYTOPLASMIC PROTEIN"/>
    <property type="match status" value="1"/>
</dbReference>